<evidence type="ECO:0000313" key="1">
    <source>
        <dbReference type="EMBL" id="KAJ1352756.1"/>
    </source>
</evidence>
<dbReference type="AlphaFoldDB" id="A0AAD5MRG2"/>
<gene>
    <name evidence="1" type="ORF">KIN20_009179</name>
</gene>
<comment type="caution">
    <text evidence="1">The sequence shown here is derived from an EMBL/GenBank/DDBJ whole genome shotgun (WGS) entry which is preliminary data.</text>
</comment>
<sequence>MEVKRTSVVCPETGSPVKKSLNDAVIAGEVCPMAQTEAKTDGGVEGVQALNCKADAARSGQDCR</sequence>
<accession>A0AAD5MRG2</accession>
<name>A0AAD5MRG2_PARTN</name>
<evidence type="ECO:0000313" key="2">
    <source>
        <dbReference type="Proteomes" id="UP001196413"/>
    </source>
</evidence>
<dbReference type="EMBL" id="JAHQIW010001543">
    <property type="protein sequence ID" value="KAJ1352756.1"/>
    <property type="molecule type" value="Genomic_DNA"/>
</dbReference>
<reference evidence="1" key="1">
    <citation type="submission" date="2021-06" db="EMBL/GenBank/DDBJ databases">
        <title>Parelaphostrongylus tenuis whole genome reference sequence.</title>
        <authorList>
            <person name="Garwood T.J."/>
            <person name="Larsen P.A."/>
            <person name="Fountain-Jones N.M."/>
            <person name="Garbe J.R."/>
            <person name="Macchietto M.G."/>
            <person name="Kania S.A."/>
            <person name="Gerhold R.W."/>
            <person name="Richards J.E."/>
            <person name="Wolf T.M."/>
        </authorList>
    </citation>
    <scope>NUCLEOTIDE SEQUENCE</scope>
    <source>
        <strain evidence="1">MNPRO001-30</strain>
        <tissue evidence="1">Meninges</tissue>
    </source>
</reference>
<protein>
    <submittedName>
        <fullName evidence="1">Uncharacterized protein</fullName>
    </submittedName>
</protein>
<organism evidence="1 2">
    <name type="scientific">Parelaphostrongylus tenuis</name>
    <name type="common">Meningeal worm</name>
    <dbReference type="NCBI Taxonomy" id="148309"/>
    <lineage>
        <taxon>Eukaryota</taxon>
        <taxon>Metazoa</taxon>
        <taxon>Ecdysozoa</taxon>
        <taxon>Nematoda</taxon>
        <taxon>Chromadorea</taxon>
        <taxon>Rhabditida</taxon>
        <taxon>Rhabditina</taxon>
        <taxon>Rhabditomorpha</taxon>
        <taxon>Strongyloidea</taxon>
        <taxon>Metastrongylidae</taxon>
        <taxon>Parelaphostrongylus</taxon>
    </lineage>
</organism>
<dbReference type="Proteomes" id="UP001196413">
    <property type="component" value="Unassembled WGS sequence"/>
</dbReference>
<proteinExistence type="predicted"/>
<keyword evidence="2" id="KW-1185">Reference proteome</keyword>